<dbReference type="CDD" id="cd03062">
    <property type="entry name" value="TRX_Fd_Sucrase"/>
    <property type="match status" value="1"/>
</dbReference>
<dbReference type="SUPFAM" id="SSF52833">
    <property type="entry name" value="Thioredoxin-like"/>
    <property type="match status" value="1"/>
</dbReference>
<dbReference type="RefSeq" id="XP_024338863.1">
    <property type="nucleotide sequence ID" value="XM_024488825.1"/>
</dbReference>
<dbReference type="AlphaFoldDB" id="A0A1X6N0C3"/>
<evidence type="ECO:0000313" key="1">
    <source>
        <dbReference type="EMBL" id="OSX62069.1"/>
    </source>
</evidence>
<dbReference type="Proteomes" id="UP000194127">
    <property type="component" value="Unassembled WGS sequence"/>
</dbReference>
<sequence length="280" mass="30477">MHLQIIIGSSKLARIPPLASRINKLTGSRHFSSTPPVRSLAGTVAPHHSYFLLHTHRPPREYPARSKSPLLHALTRHALSWGGLVNFSWSEQQAVHPGYVGLGEAEGEQEVYRATAFSHAGGCIDIPEVSLANVGSVAKTLYSHALGDLPATTPDKSIDKLHLYVCTHGERDCRCGDTGSEVAGALRKEISRRGLTQDISLGEVAHVGGHKYAANLLVFPFGDWLGMLQGIDAPAVLDEILERRSQRAVESLQSAPLCPPFWRGRMGLNKQDQIALHSRS</sequence>
<protein>
    <recommendedName>
        <fullName evidence="3">Sucraseferredoxin-like protein</fullName>
    </recommendedName>
</protein>
<proteinExistence type="predicted"/>
<dbReference type="OrthoDB" id="10253744at2759"/>
<dbReference type="Gene3D" id="3.40.30.10">
    <property type="entry name" value="Glutaredoxin"/>
    <property type="match status" value="1"/>
</dbReference>
<dbReference type="GeneID" id="36333774"/>
<dbReference type="PANTHER" id="PTHR31902">
    <property type="entry name" value="ACTIN PATCHES DISTAL PROTEIN 1"/>
    <property type="match status" value="1"/>
</dbReference>
<evidence type="ECO:0000313" key="2">
    <source>
        <dbReference type="Proteomes" id="UP000194127"/>
    </source>
</evidence>
<dbReference type="EMBL" id="KZ110597">
    <property type="protein sequence ID" value="OSX62069.1"/>
    <property type="molecule type" value="Genomic_DNA"/>
</dbReference>
<reference evidence="1 2" key="1">
    <citation type="submission" date="2017-04" db="EMBL/GenBank/DDBJ databases">
        <title>Genome Sequence of the Model Brown-Rot Fungus Postia placenta SB12.</title>
        <authorList>
            <consortium name="DOE Joint Genome Institute"/>
            <person name="Gaskell J."/>
            <person name="Kersten P."/>
            <person name="Larrondo L.F."/>
            <person name="Canessa P."/>
            <person name="Martinez D."/>
            <person name="Hibbett D."/>
            <person name="Schmoll M."/>
            <person name="Kubicek C.P."/>
            <person name="Martinez A.T."/>
            <person name="Yadav J."/>
            <person name="Master E."/>
            <person name="Magnuson J.K."/>
            <person name="James T."/>
            <person name="Yaver D."/>
            <person name="Berka R."/>
            <person name="Labutti K."/>
            <person name="Lipzen A."/>
            <person name="Aerts A."/>
            <person name="Barry K."/>
            <person name="Henrissat B."/>
            <person name="Blanchette R."/>
            <person name="Grigoriev I."/>
            <person name="Cullen D."/>
        </authorList>
    </citation>
    <scope>NUCLEOTIDE SEQUENCE [LARGE SCALE GENOMIC DNA]</scope>
    <source>
        <strain evidence="1 2">MAD-698-R-SB12</strain>
    </source>
</reference>
<dbReference type="STRING" id="670580.A0A1X6N0C3"/>
<gene>
    <name evidence="1" type="ORF">POSPLADRAFT_1181289</name>
</gene>
<accession>A0A1X6N0C3</accession>
<name>A0A1X6N0C3_9APHY</name>
<dbReference type="Pfam" id="PF06999">
    <property type="entry name" value="Suc_Fer-like"/>
    <property type="match status" value="1"/>
</dbReference>
<dbReference type="InterPro" id="IPR036249">
    <property type="entry name" value="Thioredoxin-like_sf"/>
</dbReference>
<organism evidence="1 2">
    <name type="scientific">Postia placenta MAD-698-R-SB12</name>
    <dbReference type="NCBI Taxonomy" id="670580"/>
    <lineage>
        <taxon>Eukaryota</taxon>
        <taxon>Fungi</taxon>
        <taxon>Dikarya</taxon>
        <taxon>Basidiomycota</taxon>
        <taxon>Agaricomycotina</taxon>
        <taxon>Agaricomycetes</taxon>
        <taxon>Polyporales</taxon>
        <taxon>Adustoporiaceae</taxon>
        <taxon>Rhodonia</taxon>
    </lineage>
</organism>
<dbReference type="InterPro" id="IPR009737">
    <property type="entry name" value="Aim32/Apd1-like"/>
</dbReference>
<evidence type="ECO:0008006" key="3">
    <source>
        <dbReference type="Google" id="ProtNLM"/>
    </source>
</evidence>
<keyword evidence="2" id="KW-1185">Reference proteome</keyword>